<evidence type="ECO:0000313" key="3">
    <source>
        <dbReference type="Proteomes" id="UP001595756"/>
    </source>
</evidence>
<reference evidence="3" key="1">
    <citation type="journal article" date="2019" name="Int. J. Syst. Evol. Microbiol.">
        <title>The Global Catalogue of Microorganisms (GCM) 10K type strain sequencing project: providing services to taxonomists for standard genome sequencing and annotation.</title>
        <authorList>
            <consortium name="The Broad Institute Genomics Platform"/>
            <consortium name="The Broad Institute Genome Sequencing Center for Infectious Disease"/>
            <person name="Wu L."/>
            <person name="Ma J."/>
        </authorList>
    </citation>
    <scope>NUCLEOTIDE SEQUENCE [LARGE SCALE GENOMIC DNA]</scope>
    <source>
        <strain evidence="3">CGMCC 1.19029</strain>
    </source>
</reference>
<proteinExistence type="predicted"/>
<dbReference type="InterPro" id="IPR013216">
    <property type="entry name" value="Methyltransf_11"/>
</dbReference>
<dbReference type="GO" id="GO:0032259">
    <property type="term" value="P:methylation"/>
    <property type="evidence" value="ECO:0007669"/>
    <property type="project" value="UniProtKB-KW"/>
</dbReference>
<dbReference type="RefSeq" id="WP_376811310.1">
    <property type="nucleotide sequence ID" value="NZ_JBHSDY010000001.1"/>
</dbReference>
<dbReference type="CDD" id="cd02440">
    <property type="entry name" value="AdoMet_MTases"/>
    <property type="match status" value="1"/>
</dbReference>
<dbReference type="EC" id="2.1.1.222" evidence="2"/>
<protein>
    <submittedName>
        <fullName evidence="2">Class I SAM-dependent methyltransferase</fullName>
        <ecNumber evidence="2">2.1.1.222</ecNumber>
        <ecNumber evidence="2">2.1.1.64</ecNumber>
    </submittedName>
</protein>
<dbReference type="SUPFAM" id="SSF53335">
    <property type="entry name" value="S-adenosyl-L-methionine-dependent methyltransferases"/>
    <property type="match status" value="1"/>
</dbReference>
<dbReference type="InterPro" id="IPR029063">
    <property type="entry name" value="SAM-dependent_MTases_sf"/>
</dbReference>
<feature type="domain" description="Methyltransferase type 11" evidence="1">
    <location>
        <begin position="85"/>
        <end position="176"/>
    </location>
</feature>
<dbReference type="EMBL" id="JBHSDY010000001">
    <property type="protein sequence ID" value="MFC4296731.1"/>
    <property type="molecule type" value="Genomic_DNA"/>
</dbReference>
<dbReference type="GO" id="GO:0102208">
    <property type="term" value="F:2-polyprenyl-6-hydroxyphenol methylase activity"/>
    <property type="evidence" value="ECO:0007669"/>
    <property type="project" value="UniProtKB-EC"/>
</dbReference>
<dbReference type="GO" id="GO:0061542">
    <property type="term" value="F:3-demethylubiquinol 3-O-methyltransferase activity"/>
    <property type="evidence" value="ECO:0007669"/>
    <property type="project" value="UniProtKB-EC"/>
</dbReference>
<keyword evidence="2" id="KW-0489">Methyltransferase</keyword>
<organism evidence="2 3">
    <name type="scientific">Castellaniella hirudinis</name>
    <dbReference type="NCBI Taxonomy" id="1144617"/>
    <lineage>
        <taxon>Bacteria</taxon>
        <taxon>Pseudomonadati</taxon>
        <taxon>Pseudomonadota</taxon>
        <taxon>Betaproteobacteria</taxon>
        <taxon>Burkholderiales</taxon>
        <taxon>Alcaligenaceae</taxon>
        <taxon>Castellaniella</taxon>
    </lineage>
</organism>
<dbReference type="Gene3D" id="3.40.50.150">
    <property type="entry name" value="Vaccinia Virus protein VP39"/>
    <property type="match status" value="1"/>
</dbReference>
<dbReference type="PANTHER" id="PTHR43861:SF1">
    <property type="entry name" value="TRANS-ACONITATE 2-METHYLTRANSFERASE"/>
    <property type="match status" value="1"/>
</dbReference>
<name>A0ABV8RWW6_9BURK</name>
<keyword evidence="2" id="KW-0808">Transferase</keyword>
<dbReference type="PANTHER" id="PTHR43861">
    <property type="entry name" value="TRANS-ACONITATE 2-METHYLTRANSFERASE-RELATED"/>
    <property type="match status" value="1"/>
</dbReference>
<evidence type="ECO:0000259" key="1">
    <source>
        <dbReference type="Pfam" id="PF08241"/>
    </source>
</evidence>
<sequence length="292" mass="32290">MKSCLECKSSFTSPGWACPVCGYEPVRLDGFVAHAPALAHEGGGFKAEYFQELAALEESNFWFRARNALILWALRTFKPESTSFLEVGCGTGFVLSGIACNNPGITVSGSEIFLSGLPYAASRVSSAEFMQMDARHIPFVEEFDAIGSFDVLEHIEQDELVLNQMSRALKPGGLLLLTVPQHSWLWSAADEYACHVRRYGREEMQEKVRRAGFSILRTTSFVSLLLPAMLLSRKKKSQSIESPEYDPAQELRISGVLNACLLAIMRFESVLIRLGLNFPIGGSRLVVAKKLS</sequence>
<dbReference type="Pfam" id="PF08241">
    <property type="entry name" value="Methyltransf_11"/>
    <property type="match status" value="1"/>
</dbReference>
<evidence type="ECO:0000313" key="2">
    <source>
        <dbReference type="EMBL" id="MFC4296731.1"/>
    </source>
</evidence>
<dbReference type="EC" id="2.1.1.64" evidence="2"/>
<accession>A0ABV8RWW6</accession>
<keyword evidence="3" id="KW-1185">Reference proteome</keyword>
<comment type="caution">
    <text evidence="2">The sequence shown here is derived from an EMBL/GenBank/DDBJ whole genome shotgun (WGS) entry which is preliminary data.</text>
</comment>
<gene>
    <name evidence="2" type="ORF">ACFO0J_01595</name>
</gene>
<dbReference type="Proteomes" id="UP001595756">
    <property type="component" value="Unassembled WGS sequence"/>
</dbReference>